<dbReference type="Gene3D" id="3.30.70.330">
    <property type="match status" value="1"/>
</dbReference>
<dbReference type="STRING" id="578458.D8PQ37"/>
<evidence type="ECO:0000256" key="1">
    <source>
        <dbReference type="ARBA" id="ARBA00004604"/>
    </source>
</evidence>
<evidence type="ECO:0000256" key="5">
    <source>
        <dbReference type="SAM" id="MobiDB-lite"/>
    </source>
</evidence>
<keyword evidence="8" id="KW-1185">Reference proteome</keyword>
<comment type="subcellular location">
    <subcellularLocation>
        <location evidence="1">Nucleus</location>
        <location evidence="1">Nucleolus</location>
    </subcellularLocation>
</comment>
<dbReference type="PANTHER" id="PTHR46754">
    <property type="entry name" value="MKI67 FHA DOMAIN-INTERACTING NUCLEOLAR PHOSPHOPROTEIN"/>
    <property type="match status" value="1"/>
</dbReference>
<keyword evidence="2 4" id="KW-0694">RNA-binding</keyword>
<dbReference type="GeneID" id="9585959"/>
<protein>
    <recommendedName>
        <fullName evidence="6">RRM domain-containing protein</fullName>
    </recommendedName>
</protein>
<dbReference type="SUPFAM" id="SSF54928">
    <property type="entry name" value="RNA-binding domain, RBD"/>
    <property type="match status" value="1"/>
</dbReference>
<name>D8PQ37_SCHCM</name>
<dbReference type="PROSITE" id="PS50102">
    <property type="entry name" value="RRM"/>
    <property type="match status" value="1"/>
</dbReference>
<reference evidence="7 8" key="1">
    <citation type="journal article" date="2010" name="Nat. Biotechnol.">
        <title>Genome sequence of the model mushroom Schizophyllum commune.</title>
        <authorList>
            <person name="Ohm R.A."/>
            <person name="de Jong J.F."/>
            <person name="Lugones L.G."/>
            <person name="Aerts A."/>
            <person name="Kothe E."/>
            <person name="Stajich J.E."/>
            <person name="de Vries R.P."/>
            <person name="Record E."/>
            <person name="Levasseur A."/>
            <person name="Baker S.E."/>
            <person name="Bartholomew K.A."/>
            <person name="Coutinho P.M."/>
            <person name="Erdmann S."/>
            <person name="Fowler T.J."/>
            <person name="Gathman A.C."/>
            <person name="Lombard V."/>
            <person name="Henrissat B."/>
            <person name="Knabe N."/>
            <person name="Kuees U."/>
            <person name="Lilly W.W."/>
            <person name="Lindquist E."/>
            <person name="Lucas S."/>
            <person name="Magnuson J.K."/>
            <person name="Piumi F."/>
            <person name="Raudaskoski M."/>
            <person name="Salamov A."/>
            <person name="Schmutz J."/>
            <person name="Schwarze F.W.M.R."/>
            <person name="vanKuyk P.A."/>
            <person name="Horton J.S."/>
            <person name="Grigoriev I.V."/>
            <person name="Woesten H.A.B."/>
        </authorList>
    </citation>
    <scope>NUCLEOTIDE SEQUENCE [LARGE SCALE GENOMIC DNA]</scope>
    <source>
        <strain evidence="8">H4-8 / FGSC 9210</strain>
    </source>
</reference>
<evidence type="ECO:0000256" key="2">
    <source>
        <dbReference type="ARBA" id="ARBA00022884"/>
    </source>
</evidence>
<feature type="region of interest" description="Disordered" evidence="5">
    <location>
        <begin position="1"/>
        <end position="163"/>
    </location>
</feature>
<dbReference type="HOGENOM" id="CLU_025741_0_0_1"/>
<dbReference type="EMBL" id="GL377302">
    <property type="protein sequence ID" value="EFJ01674.1"/>
    <property type="molecule type" value="Genomic_DNA"/>
</dbReference>
<evidence type="ECO:0000313" key="7">
    <source>
        <dbReference type="EMBL" id="EFJ01674.1"/>
    </source>
</evidence>
<dbReference type="InterPro" id="IPR035979">
    <property type="entry name" value="RBD_domain_sf"/>
</dbReference>
<feature type="compositionally biased region" description="Basic and acidic residues" evidence="5">
    <location>
        <begin position="57"/>
        <end position="70"/>
    </location>
</feature>
<dbReference type="AlphaFoldDB" id="D8PQ37"/>
<feature type="non-terminal residue" evidence="7">
    <location>
        <position position="343"/>
    </location>
</feature>
<feature type="compositionally biased region" description="Basic and acidic residues" evidence="5">
    <location>
        <begin position="1"/>
        <end position="32"/>
    </location>
</feature>
<dbReference type="VEuPathDB" id="FungiDB:SCHCODRAFT_02622142"/>
<dbReference type="InParanoid" id="D8PQ37"/>
<dbReference type="GO" id="GO:0005730">
    <property type="term" value="C:nucleolus"/>
    <property type="evidence" value="ECO:0007669"/>
    <property type="project" value="UniProtKB-SubCell"/>
</dbReference>
<dbReference type="Pfam" id="PF00076">
    <property type="entry name" value="RRM_1"/>
    <property type="match status" value="1"/>
</dbReference>
<dbReference type="InterPro" id="IPR012677">
    <property type="entry name" value="Nucleotide-bd_a/b_plait_sf"/>
</dbReference>
<dbReference type="Proteomes" id="UP000007431">
    <property type="component" value="Unassembled WGS sequence"/>
</dbReference>
<dbReference type="eggNOG" id="KOG4208">
    <property type="taxonomic scope" value="Eukaryota"/>
</dbReference>
<evidence type="ECO:0000256" key="3">
    <source>
        <dbReference type="ARBA" id="ARBA00023242"/>
    </source>
</evidence>
<accession>D8PQ37</accession>
<feature type="compositionally biased region" description="Low complexity" evidence="5">
    <location>
        <begin position="74"/>
        <end position="112"/>
    </location>
</feature>
<dbReference type="OrthoDB" id="21467at2759"/>
<proteinExistence type="predicted"/>
<feature type="compositionally biased region" description="Basic and acidic residues" evidence="5">
    <location>
        <begin position="295"/>
        <end position="310"/>
    </location>
</feature>
<dbReference type="SMART" id="SM00360">
    <property type="entry name" value="RRM"/>
    <property type="match status" value="1"/>
</dbReference>
<dbReference type="InterPro" id="IPR000504">
    <property type="entry name" value="RRM_dom"/>
</dbReference>
<dbReference type="FunCoup" id="D8PQ37">
    <property type="interactions" value="571"/>
</dbReference>
<evidence type="ECO:0000256" key="4">
    <source>
        <dbReference type="PROSITE-ProRule" id="PRU00176"/>
    </source>
</evidence>
<organism evidence="8">
    <name type="scientific">Schizophyllum commune (strain H4-8 / FGSC 9210)</name>
    <name type="common">Split gill fungus</name>
    <dbReference type="NCBI Taxonomy" id="578458"/>
    <lineage>
        <taxon>Eukaryota</taxon>
        <taxon>Fungi</taxon>
        <taxon>Dikarya</taxon>
        <taxon>Basidiomycota</taxon>
        <taxon>Agaricomycotina</taxon>
        <taxon>Agaricomycetes</taxon>
        <taxon>Agaricomycetidae</taxon>
        <taxon>Agaricales</taxon>
        <taxon>Schizophyllaceae</taxon>
        <taxon>Schizophyllum</taxon>
    </lineage>
</organism>
<keyword evidence="3" id="KW-0539">Nucleus</keyword>
<dbReference type="RefSeq" id="XP_003036576.1">
    <property type="nucleotide sequence ID" value="XM_003036530.1"/>
</dbReference>
<feature type="compositionally biased region" description="Acidic residues" evidence="5">
    <location>
        <begin position="143"/>
        <end position="157"/>
    </location>
</feature>
<dbReference type="KEGG" id="scm:SCHCO_02622142"/>
<gene>
    <name evidence="7" type="ORF">SCHCODRAFT_102653</name>
</gene>
<sequence length="343" mass="38172">MAKDAKPAAKKEKHQRNVAEPKKLSLKRKNEAADATEAAAKPKKLKTAKAVSTEVQPVKEKQEKKQEKKQLAMAEASPKPAKPAAASEPQTISRPTSKSIPKSSKAPAKPKVLAPPPDDSEEEDADADDADSDNAGSIHGFSTDEDDSSDEEVDDTPVDVGKLPTVAKDDETVARKLERAKRQQSDDRGVIYIGRLPHGFYEDQLKAYFSQFGDVTRLRVSRNKKTGKSKHYAFLEFDSSSVAQIVAETMDNYLLMGHILRCKVIPKDEVHPELWIGANRKYRAIPTVRINKLQHDKSRTPEEKQRVEKRLLKRQRQQQRKLAAAGIDYDMGDAVYKPSVAVA</sequence>
<dbReference type="CDD" id="cd12307">
    <property type="entry name" value="RRM_NIFK_like"/>
    <property type="match status" value="1"/>
</dbReference>
<feature type="domain" description="RRM" evidence="6">
    <location>
        <begin position="189"/>
        <end position="267"/>
    </location>
</feature>
<feature type="region of interest" description="Disordered" evidence="5">
    <location>
        <begin position="295"/>
        <end position="315"/>
    </location>
</feature>
<feature type="compositionally biased region" description="Acidic residues" evidence="5">
    <location>
        <begin position="118"/>
        <end position="132"/>
    </location>
</feature>
<evidence type="ECO:0000313" key="8">
    <source>
        <dbReference type="Proteomes" id="UP000007431"/>
    </source>
</evidence>
<dbReference type="OMA" id="HGFHEKE"/>
<dbReference type="GO" id="GO:0003723">
    <property type="term" value="F:RNA binding"/>
    <property type="evidence" value="ECO:0007669"/>
    <property type="project" value="UniProtKB-UniRule"/>
</dbReference>
<evidence type="ECO:0000259" key="6">
    <source>
        <dbReference type="PROSITE" id="PS50102"/>
    </source>
</evidence>